<evidence type="ECO:0000256" key="3">
    <source>
        <dbReference type="ARBA" id="ARBA00023163"/>
    </source>
</evidence>
<dbReference type="GO" id="GO:0043565">
    <property type="term" value="F:sequence-specific DNA binding"/>
    <property type="evidence" value="ECO:0007669"/>
    <property type="project" value="InterPro"/>
</dbReference>
<keyword evidence="3" id="KW-0804">Transcription</keyword>
<dbReference type="InterPro" id="IPR018062">
    <property type="entry name" value="HTH_AraC-typ_CS"/>
</dbReference>
<keyword evidence="6" id="KW-1185">Reference proteome</keyword>
<dbReference type="PROSITE" id="PS00041">
    <property type="entry name" value="HTH_ARAC_FAMILY_1"/>
    <property type="match status" value="1"/>
</dbReference>
<keyword evidence="1" id="KW-0805">Transcription regulation</keyword>
<evidence type="ECO:0000313" key="5">
    <source>
        <dbReference type="EMBL" id="VGO14389.1"/>
    </source>
</evidence>
<dbReference type="Proteomes" id="UP000366872">
    <property type="component" value="Unassembled WGS sequence"/>
</dbReference>
<gene>
    <name evidence="5" type="primary">btr_5</name>
    <name evidence="5" type="ORF">PDESU_02950</name>
</gene>
<dbReference type="AlphaFoldDB" id="A0A6C2U3L4"/>
<organism evidence="5 6">
    <name type="scientific">Pontiella desulfatans</name>
    <dbReference type="NCBI Taxonomy" id="2750659"/>
    <lineage>
        <taxon>Bacteria</taxon>
        <taxon>Pseudomonadati</taxon>
        <taxon>Kiritimatiellota</taxon>
        <taxon>Kiritimatiellia</taxon>
        <taxon>Kiritimatiellales</taxon>
        <taxon>Pontiellaceae</taxon>
        <taxon>Pontiella</taxon>
    </lineage>
</organism>
<evidence type="ECO:0000256" key="2">
    <source>
        <dbReference type="ARBA" id="ARBA00023125"/>
    </source>
</evidence>
<proteinExistence type="predicted"/>
<dbReference type="SMART" id="SM00342">
    <property type="entry name" value="HTH_ARAC"/>
    <property type="match status" value="1"/>
</dbReference>
<dbReference type="Gene3D" id="1.10.10.60">
    <property type="entry name" value="Homeodomain-like"/>
    <property type="match status" value="2"/>
</dbReference>
<keyword evidence="2" id="KW-0238">DNA-binding</keyword>
<evidence type="ECO:0000313" key="6">
    <source>
        <dbReference type="Proteomes" id="UP000366872"/>
    </source>
</evidence>
<name>A0A6C2U3L4_PONDE</name>
<evidence type="ECO:0000259" key="4">
    <source>
        <dbReference type="PROSITE" id="PS01124"/>
    </source>
</evidence>
<evidence type="ECO:0000256" key="1">
    <source>
        <dbReference type="ARBA" id="ARBA00023015"/>
    </source>
</evidence>
<dbReference type="InterPro" id="IPR009057">
    <property type="entry name" value="Homeodomain-like_sf"/>
</dbReference>
<dbReference type="PANTHER" id="PTHR43280:SF2">
    <property type="entry name" value="HTH-TYPE TRANSCRIPTIONAL REGULATOR EXSA"/>
    <property type="match status" value="1"/>
</dbReference>
<reference evidence="5 6" key="1">
    <citation type="submission" date="2019-04" db="EMBL/GenBank/DDBJ databases">
        <authorList>
            <person name="Van Vliet M D."/>
        </authorList>
    </citation>
    <scope>NUCLEOTIDE SEQUENCE [LARGE SCALE GENOMIC DNA]</scope>
    <source>
        <strain evidence="5 6">F1</strain>
    </source>
</reference>
<dbReference type="PROSITE" id="PS01124">
    <property type="entry name" value="HTH_ARAC_FAMILY_2"/>
    <property type="match status" value="1"/>
</dbReference>
<dbReference type="RefSeq" id="WP_136079873.1">
    <property type="nucleotide sequence ID" value="NZ_CAAHFG010000001.1"/>
</dbReference>
<sequence length="284" mass="31963">MSNAVKITQRAGAYEHPFSGRGIEFNPLGTGTDQAGISLHEAGYDPCNSDWNFPSVLSPFWRVYYNSEPSHCIVFGDEFHQLGPDHIVLIPDHRFFHCLGQHPTPSFWIHFSYNRNPAPGQPIPILLPPEKTEVDLIRSISQLAAGDQPPNRNRIYHLALALLNLLISRPEIAWRPSLPEPLTHLIRFIENNAHLKVPNQRLAQEIGVSVEGVYRLFRKHLGTSPANYINQIRIRKASHLLLGTQTSIDGIAEATGFPNRAYFSRVFKLVTNTTPAAFRDRPNG</sequence>
<protein>
    <submittedName>
        <fullName evidence="5">HTH-type transcriptional activator Btr</fullName>
    </submittedName>
</protein>
<dbReference type="GO" id="GO:0003700">
    <property type="term" value="F:DNA-binding transcription factor activity"/>
    <property type="evidence" value="ECO:0007669"/>
    <property type="project" value="InterPro"/>
</dbReference>
<dbReference type="PANTHER" id="PTHR43280">
    <property type="entry name" value="ARAC-FAMILY TRANSCRIPTIONAL REGULATOR"/>
    <property type="match status" value="1"/>
</dbReference>
<dbReference type="InterPro" id="IPR018060">
    <property type="entry name" value="HTH_AraC"/>
</dbReference>
<dbReference type="Pfam" id="PF12833">
    <property type="entry name" value="HTH_18"/>
    <property type="match status" value="1"/>
</dbReference>
<dbReference type="EMBL" id="CAAHFG010000001">
    <property type="protein sequence ID" value="VGO14389.1"/>
    <property type="molecule type" value="Genomic_DNA"/>
</dbReference>
<feature type="domain" description="HTH araC/xylS-type" evidence="4">
    <location>
        <begin position="183"/>
        <end position="281"/>
    </location>
</feature>
<accession>A0A6C2U3L4</accession>
<dbReference type="SUPFAM" id="SSF46689">
    <property type="entry name" value="Homeodomain-like"/>
    <property type="match status" value="2"/>
</dbReference>